<evidence type="ECO:0000259" key="2">
    <source>
        <dbReference type="PROSITE" id="PS50097"/>
    </source>
</evidence>
<keyword evidence="4" id="KW-1185">Reference proteome</keyword>
<dbReference type="Proteomes" id="UP000443090">
    <property type="component" value="Unassembled WGS sequence"/>
</dbReference>
<dbReference type="PROSITE" id="PS50097">
    <property type="entry name" value="BTB"/>
    <property type="match status" value="1"/>
</dbReference>
<evidence type="ECO:0000256" key="1">
    <source>
        <dbReference type="SAM" id="MobiDB-lite"/>
    </source>
</evidence>
<dbReference type="InterPro" id="IPR000210">
    <property type="entry name" value="BTB/POZ_dom"/>
</dbReference>
<comment type="caution">
    <text evidence="3">The sequence shown here is derived from an EMBL/GenBank/DDBJ whole genome shotgun (WGS) entry which is preliminary data.</text>
</comment>
<protein>
    <recommendedName>
        <fullName evidence="2">BTB domain-containing protein</fullName>
    </recommendedName>
</protein>
<dbReference type="PANTHER" id="PTHR47843">
    <property type="entry name" value="BTB DOMAIN-CONTAINING PROTEIN-RELATED"/>
    <property type="match status" value="1"/>
</dbReference>
<reference evidence="3 4" key="1">
    <citation type="submission" date="2018-05" db="EMBL/GenBank/DDBJ databases">
        <title>Genome sequencing and assembly of the regulated plant pathogen Lachnellula willkommii and related sister species for the development of diagnostic species identification markers.</title>
        <authorList>
            <person name="Giroux E."/>
            <person name="Bilodeau G."/>
        </authorList>
    </citation>
    <scope>NUCLEOTIDE SEQUENCE [LARGE SCALE GENOMIC DNA]</scope>
    <source>
        <strain evidence="3 4">CBS 160.35</strain>
    </source>
</reference>
<dbReference type="Gene3D" id="3.30.710.10">
    <property type="entry name" value="Potassium Channel Kv1.1, Chain A"/>
    <property type="match status" value="1"/>
</dbReference>
<dbReference type="SUPFAM" id="SSF54695">
    <property type="entry name" value="POZ domain"/>
    <property type="match status" value="1"/>
</dbReference>
<gene>
    <name evidence="3" type="ORF">LOCC1_G007767</name>
</gene>
<dbReference type="Pfam" id="PF00651">
    <property type="entry name" value="BTB"/>
    <property type="match status" value="1"/>
</dbReference>
<dbReference type="InterPro" id="IPR011333">
    <property type="entry name" value="SKP1/BTB/POZ_sf"/>
</dbReference>
<sequence>MAASSASWRAPPATCQSVEDPLPSNTVPMLATRKKKGPETPFVTPDQMVTFEIGPDKQKFLIHKEIACQASPVFEKAFNSNFEEGQTQTYKLEDVEPDTFRFFSKWMYSQKLSLLEHDIDTVYARAMGEDDQHSEKCVMQDYLLAELWILGDRLFMKSLQNYVMQDMVATGHACGSMDYACLPIIYRNTLTGSPLRRLVVDQYAWGSVPLSARATTYPPEMLLELAELYYNAAPKSVKSRKLSEIVEANYLITEEEEGS</sequence>
<feature type="domain" description="BTB" evidence="2">
    <location>
        <begin position="47"/>
        <end position="116"/>
    </location>
</feature>
<evidence type="ECO:0000313" key="4">
    <source>
        <dbReference type="Proteomes" id="UP000443090"/>
    </source>
</evidence>
<dbReference type="OrthoDB" id="194443at2759"/>
<dbReference type="PANTHER" id="PTHR47843:SF2">
    <property type="entry name" value="BTB DOMAIN-CONTAINING PROTEIN"/>
    <property type="match status" value="1"/>
</dbReference>
<evidence type="ECO:0000313" key="3">
    <source>
        <dbReference type="EMBL" id="TVY41601.1"/>
    </source>
</evidence>
<name>A0A8H8UF68_9HELO</name>
<accession>A0A8H8UF68</accession>
<dbReference type="CDD" id="cd18186">
    <property type="entry name" value="BTB_POZ_ZBTB_KLHL-like"/>
    <property type="match status" value="1"/>
</dbReference>
<organism evidence="3 4">
    <name type="scientific">Lachnellula occidentalis</name>
    <dbReference type="NCBI Taxonomy" id="215460"/>
    <lineage>
        <taxon>Eukaryota</taxon>
        <taxon>Fungi</taxon>
        <taxon>Dikarya</taxon>
        <taxon>Ascomycota</taxon>
        <taxon>Pezizomycotina</taxon>
        <taxon>Leotiomycetes</taxon>
        <taxon>Helotiales</taxon>
        <taxon>Lachnaceae</taxon>
        <taxon>Lachnellula</taxon>
    </lineage>
</organism>
<feature type="region of interest" description="Disordered" evidence="1">
    <location>
        <begin position="1"/>
        <end position="41"/>
    </location>
</feature>
<dbReference type="EMBL" id="QGMI01000382">
    <property type="protein sequence ID" value="TVY41601.1"/>
    <property type="molecule type" value="Genomic_DNA"/>
</dbReference>
<proteinExistence type="predicted"/>
<dbReference type="AlphaFoldDB" id="A0A8H8UF68"/>